<keyword evidence="4 6" id="KW-0964">Secreted</keyword>
<name>A0A2I0K6T4_PUNGR</name>
<dbReference type="Proteomes" id="UP000233551">
    <property type="component" value="Unassembled WGS sequence"/>
</dbReference>
<dbReference type="InterPro" id="IPR010264">
    <property type="entry name" value="Self-incomp_S1"/>
</dbReference>
<dbReference type="AlphaFoldDB" id="A0A2I0K6T4"/>
<dbReference type="EMBL" id="PGOL01000845">
    <property type="protein sequence ID" value="PKI64254.1"/>
    <property type="molecule type" value="Genomic_DNA"/>
</dbReference>
<evidence type="ECO:0000256" key="3">
    <source>
        <dbReference type="ARBA" id="ARBA00022471"/>
    </source>
</evidence>
<feature type="chain" id="PRO_5043091392" description="S-protein homolog" evidence="6">
    <location>
        <begin position="24"/>
        <end position="170"/>
    </location>
</feature>
<dbReference type="PANTHER" id="PTHR31232:SF149">
    <property type="entry name" value="S-PROTEIN HOMOLOG"/>
    <property type="match status" value="1"/>
</dbReference>
<evidence type="ECO:0000256" key="1">
    <source>
        <dbReference type="ARBA" id="ARBA00004613"/>
    </source>
</evidence>
<gene>
    <name evidence="7" type="ORF">CRG98_015364</name>
</gene>
<comment type="caution">
    <text evidence="7">The sequence shown here is derived from an EMBL/GenBank/DDBJ whole genome shotgun (WGS) entry which is preliminary data.</text>
</comment>
<feature type="signal peptide" evidence="6">
    <location>
        <begin position="1"/>
        <end position="23"/>
    </location>
</feature>
<dbReference type="GO" id="GO:0005576">
    <property type="term" value="C:extracellular region"/>
    <property type="evidence" value="ECO:0007669"/>
    <property type="project" value="UniProtKB-SubCell"/>
</dbReference>
<sequence>MSLINRNSFILAIVMSLPVLWEATNVVTATYTVSRYAIPTKVRVEIYNELPKNASFVVHCKSRDNDLVSHVVGVGKHYGFGFSANIWGTTFKFIRNMIDMSLLVLGEATDHSDLLHLGAQFYAWTVGGSEKAGYGEQRGLRTFRKFSMSMMRSSGFDTHSCQQQRRLPGH</sequence>
<keyword evidence="3 6" id="KW-0713">Self-incompatibility</keyword>
<keyword evidence="8" id="KW-1185">Reference proteome</keyword>
<comment type="subcellular location">
    <subcellularLocation>
        <location evidence="1 6">Secreted</location>
    </subcellularLocation>
</comment>
<evidence type="ECO:0000256" key="5">
    <source>
        <dbReference type="ARBA" id="ARBA00022729"/>
    </source>
</evidence>
<comment type="similarity">
    <text evidence="2 6">Belongs to the plant self-incompatibility (S1) protein family.</text>
</comment>
<reference evidence="7 8" key="1">
    <citation type="submission" date="2017-11" db="EMBL/GenBank/DDBJ databases">
        <title>De-novo sequencing of pomegranate (Punica granatum L.) genome.</title>
        <authorList>
            <person name="Akparov Z."/>
            <person name="Amiraslanov A."/>
            <person name="Hajiyeva S."/>
            <person name="Abbasov M."/>
            <person name="Kaur K."/>
            <person name="Hamwieh A."/>
            <person name="Solovyev V."/>
            <person name="Salamov A."/>
            <person name="Braich B."/>
            <person name="Kosarev P."/>
            <person name="Mahmoud A."/>
            <person name="Hajiyev E."/>
            <person name="Babayeva S."/>
            <person name="Izzatullayeva V."/>
            <person name="Mammadov A."/>
            <person name="Mammadov A."/>
            <person name="Sharifova S."/>
            <person name="Ojaghi J."/>
            <person name="Eynullazada K."/>
            <person name="Bayramov B."/>
            <person name="Abdulazimova A."/>
            <person name="Shahmuradov I."/>
        </authorList>
    </citation>
    <scope>NUCLEOTIDE SEQUENCE [LARGE SCALE GENOMIC DNA]</scope>
    <source>
        <strain evidence="8">cv. AG2017</strain>
        <tissue evidence="7">Leaf</tissue>
    </source>
</reference>
<evidence type="ECO:0000313" key="7">
    <source>
        <dbReference type="EMBL" id="PKI64254.1"/>
    </source>
</evidence>
<evidence type="ECO:0000256" key="2">
    <source>
        <dbReference type="ARBA" id="ARBA00005581"/>
    </source>
</evidence>
<organism evidence="7 8">
    <name type="scientific">Punica granatum</name>
    <name type="common">Pomegranate</name>
    <dbReference type="NCBI Taxonomy" id="22663"/>
    <lineage>
        <taxon>Eukaryota</taxon>
        <taxon>Viridiplantae</taxon>
        <taxon>Streptophyta</taxon>
        <taxon>Embryophyta</taxon>
        <taxon>Tracheophyta</taxon>
        <taxon>Spermatophyta</taxon>
        <taxon>Magnoliopsida</taxon>
        <taxon>eudicotyledons</taxon>
        <taxon>Gunneridae</taxon>
        <taxon>Pentapetalae</taxon>
        <taxon>rosids</taxon>
        <taxon>malvids</taxon>
        <taxon>Myrtales</taxon>
        <taxon>Lythraceae</taxon>
        <taxon>Punica</taxon>
    </lineage>
</organism>
<evidence type="ECO:0000256" key="6">
    <source>
        <dbReference type="RuleBase" id="RU367044"/>
    </source>
</evidence>
<dbReference type="PANTHER" id="PTHR31232">
    <property type="match status" value="1"/>
</dbReference>
<evidence type="ECO:0000256" key="4">
    <source>
        <dbReference type="ARBA" id="ARBA00022525"/>
    </source>
</evidence>
<evidence type="ECO:0000313" key="8">
    <source>
        <dbReference type="Proteomes" id="UP000233551"/>
    </source>
</evidence>
<keyword evidence="5 6" id="KW-0732">Signal</keyword>
<dbReference type="GO" id="GO:0060320">
    <property type="term" value="P:rejection of self pollen"/>
    <property type="evidence" value="ECO:0007669"/>
    <property type="project" value="UniProtKB-KW"/>
</dbReference>
<dbReference type="Pfam" id="PF05938">
    <property type="entry name" value="Self-incomp_S1"/>
    <property type="match status" value="1"/>
</dbReference>
<accession>A0A2I0K6T4</accession>
<protein>
    <recommendedName>
        <fullName evidence="6">S-protein homolog</fullName>
    </recommendedName>
</protein>
<proteinExistence type="inferred from homology"/>